<keyword evidence="4" id="KW-0964">Secreted</keyword>
<dbReference type="Proteomes" id="UP000282438">
    <property type="component" value="Chromosome"/>
</dbReference>
<evidence type="ECO:0000256" key="6">
    <source>
        <dbReference type="ARBA" id="ARBA00023054"/>
    </source>
</evidence>
<dbReference type="Gene3D" id="1.20.1710.10">
    <property type="entry name" value="IpaD-like"/>
    <property type="match status" value="1"/>
</dbReference>
<dbReference type="KEGG" id="iod:EJO50_05050"/>
<gene>
    <name evidence="8" type="ORF">EJO50_05050</name>
</gene>
<dbReference type="AlphaFoldDB" id="A0A3S8ZR11"/>
<keyword evidence="6" id="KW-0175">Coiled coil</keyword>
<evidence type="ECO:0000256" key="7">
    <source>
        <dbReference type="ARBA" id="ARBA00025541"/>
    </source>
</evidence>
<comment type="function">
    <text evidence="7">Required for invasion of epithelial cells, as well as for survival within host cells, escape from endocytic vesicles and subsequent actin-tail formation. Probably regulates the secretion of effectors BipB and BipC and their final integration into the target cell membrane.</text>
</comment>
<evidence type="ECO:0000256" key="2">
    <source>
        <dbReference type="ARBA" id="ARBA00007741"/>
    </source>
</evidence>
<dbReference type="EMBL" id="CP034433">
    <property type="protein sequence ID" value="AZN35904.1"/>
    <property type="molecule type" value="Genomic_DNA"/>
</dbReference>
<organism evidence="8 9">
    <name type="scientific">Iodobacter ciconiae</name>
    <dbReference type="NCBI Taxonomy" id="2496266"/>
    <lineage>
        <taxon>Bacteria</taxon>
        <taxon>Pseudomonadati</taxon>
        <taxon>Pseudomonadota</taxon>
        <taxon>Betaproteobacteria</taxon>
        <taxon>Neisseriales</taxon>
        <taxon>Chitinibacteraceae</taxon>
        <taxon>Iodobacter</taxon>
    </lineage>
</organism>
<dbReference type="OrthoDB" id="6507315at2"/>
<evidence type="ECO:0000256" key="1">
    <source>
        <dbReference type="ARBA" id="ARBA00004613"/>
    </source>
</evidence>
<keyword evidence="5" id="KW-0843">Virulence</keyword>
<evidence type="ECO:0000256" key="3">
    <source>
        <dbReference type="ARBA" id="ARBA00018825"/>
    </source>
</evidence>
<dbReference type="SUPFAM" id="SSF140693">
    <property type="entry name" value="IpaD-like"/>
    <property type="match status" value="1"/>
</dbReference>
<name>A0A3S8ZR11_9NEIS</name>
<dbReference type="InterPro" id="IPR009483">
    <property type="entry name" value="IpaD/BipD/SipD"/>
</dbReference>
<evidence type="ECO:0000256" key="5">
    <source>
        <dbReference type="ARBA" id="ARBA00023026"/>
    </source>
</evidence>
<comment type="subcellular location">
    <subcellularLocation>
        <location evidence="1">Secreted</location>
    </subcellularLocation>
</comment>
<accession>A0A3S8ZR11</accession>
<evidence type="ECO:0000313" key="9">
    <source>
        <dbReference type="Proteomes" id="UP000282438"/>
    </source>
</evidence>
<proteinExistence type="inferred from homology"/>
<keyword evidence="9" id="KW-1185">Reference proteome</keyword>
<protein>
    <recommendedName>
        <fullName evidence="3">Translocator protein BipD</fullName>
    </recommendedName>
</protein>
<dbReference type="GO" id="GO:0005576">
    <property type="term" value="C:extracellular region"/>
    <property type="evidence" value="ECO:0007669"/>
    <property type="project" value="UniProtKB-SubCell"/>
</dbReference>
<evidence type="ECO:0000256" key="4">
    <source>
        <dbReference type="ARBA" id="ARBA00022525"/>
    </source>
</evidence>
<reference evidence="8 9" key="1">
    <citation type="submission" date="2018-12" db="EMBL/GenBank/DDBJ databases">
        <title>Complete genome sequence of Iodobacter sp. H11R3.</title>
        <authorList>
            <person name="Bae J.-W."/>
        </authorList>
    </citation>
    <scope>NUCLEOTIDE SEQUENCE [LARGE SCALE GENOMIC DNA]</scope>
    <source>
        <strain evidence="8 9">H11R3</strain>
    </source>
</reference>
<sequence length="357" mass="39177">MSNQITTLSGSVPPYLAPSSQSVAPPVIATVDSAPVEAKPVPPSQLQMVNQQLQILMQQSQSVHQQQQIMARDVLQGKSLTERASRQLEDTRAERQLSLHALRSSRLGDVLLPANHPLVLALQAYDAKRPIPSGAFDSDPDSNWGFTDSIADGIDDIENGYLDIYGNATDRHIALYEEFSKILAELESMIDGSENGQSVNVSMAKLSDKLKALREQFFPGGVPGKNSVLFPIQKGSGEMEGTSQENAEKWVKEMGLNPSCVRQVGNTGKYIVTIDIAPLDFIIKSLIVQDKQPVKMTSTDFQVWKAGFDSMDEKMKNTLQTLTQKYSNAQSTFDNLVKLLSSTISSLLETNKSFLIS</sequence>
<dbReference type="Pfam" id="PF06511">
    <property type="entry name" value="T3SS_TC"/>
    <property type="match status" value="1"/>
</dbReference>
<dbReference type="RefSeq" id="WP_125972075.1">
    <property type="nucleotide sequence ID" value="NZ_CP034433.1"/>
</dbReference>
<comment type="similarity">
    <text evidence="2">Belongs to the invasin protein D family.</text>
</comment>
<dbReference type="InterPro" id="IPR036708">
    <property type="entry name" value="BipD-like_sf"/>
</dbReference>
<evidence type="ECO:0000313" key="8">
    <source>
        <dbReference type="EMBL" id="AZN35904.1"/>
    </source>
</evidence>